<sequence length="139" mass="15426">MRGMWVLYAASDIAVSKLTAELNTESQRRANNLPMLSEMISQLQKKAPQNAIDPILEFKEYSWKPLSSYVHGGLHAVNRHSKGYPVAMLEQVLKASNGVNGLVAVFGSILTGQTTLTRDVYKSFDKYADCFQMKGPMAL</sequence>
<organism evidence="1 2">
    <name type="scientific">Vibrio rotiferianus</name>
    <dbReference type="NCBI Taxonomy" id="190895"/>
    <lineage>
        <taxon>Bacteria</taxon>
        <taxon>Pseudomonadati</taxon>
        <taxon>Pseudomonadota</taxon>
        <taxon>Gammaproteobacteria</taxon>
        <taxon>Vibrionales</taxon>
        <taxon>Vibrionaceae</taxon>
        <taxon>Vibrio</taxon>
    </lineage>
</organism>
<keyword evidence="1" id="KW-0614">Plasmid</keyword>
<accession>A0A510IFR7</accession>
<name>A0A510IFR7_9VIBR</name>
<dbReference type="Pfam" id="PF22491">
    <property type="entry name" value="DUF6988"/>
    <property type="match status" value="1"/>
</dbReference>
<reference evidence="2" key="1">
    <citation type="submission" date="2019-07" db="EMBL/GenBank/DDBJ databases">
        <title>Complete Genome Sequences of Vibrion rotiferianus strain AM7.</title>
        <authorList>
            <person name="Miyazaki K."/>
            <person name="Wiseschart A."/>
            <person name="Pootanakit K."/>
            <person name="Ishimori K."/>
            <person name="Kitahara K."/>
        </authorList>
    </citation>
    <scope>NUCLEOTIDE SEQUENCE [LARGE SCALE GENOMIC DNA]</scope>
    <source>
        <strain evidence="2">AM7</strain>
        <plasmid evidence="2">pam7 dna</plasmid>
    </source>
</reference>
<dbReference type="Proteomes" id="UP000315115">
    <property type="component" value="Plasmid pAM7"/>
</dbReference>
<proteinExistence type="predicted"/>
<evidence type="ECO:0000313" key="2">
    <source>
        <dbReference type="Proteomes" id="UP000315115"/>
    </source>
</evidence>
<dbReference type="AlphaFoldDB" id="A0A510IFR7"/>
<evidence type="ECO:0000313" key="1">
    <source>
        <dbReference type="EMBL" id="BBL92387.1"/>
    </source>
</evidence>
<protein>
    <submittedName>
        <fullName evidence="1">Uncharacterized protein</fullName>
    </submittedName>
</protein>
<dbReference type="EMBL" id="AP019800">
    <property type="protein sequence ID" value="BBL92387.1"/>
    <property type="molecule type" value="Genomic_DNA"/>
</dbReference>
<gene>
    <name evidence="1" type="ORF">VroAM7_50400</name>
</gene>
<geneLocation type="plasmid" evidence="2">
    <name>pam7 dna</name>
</geneLocation>
<dbReference type="InterPro" id="IPR054257">
    <property type="entry name" value="DUF6988"/>
</dbReference>